<dbReference type="InterPro" id="IPR035983">
    <property type="entry name" value="Hect_E3_ubiquitin_ligase"/>
</dbReference>
<reference evidence="5" key="1">
    <citation type="journal article" date="2004" name="Nature">
        <title>Genome duplication in the teleost fish Tetraodon nigroviridis reveals the early vertebrate proto-karyotype.</title>
        <authorList>
            <person name="Jaillon O."/>
            <person name="Aury J.-M."/>
            <person name="Brunet F."/>
            <person name="Petit J.-L."/>
            <person name="Stange-Thomann N."/>
            <person name="Mauceli E."/>
            <person name="Bouneau L."/>
            <person name="Fischer C."/>
            <person name="Ozouf-Costaz C."/>
            <person name="Bernot A."/>
            <person name="Nicaud S."/>
            <person name="Jaffe D."/>
            <person name="Fisher S."/>
            <person name="Lutfalla G."/>
            <person name="Dossat C."/>
            <person name="Segurens B."/>
            <person name="Dasilva C."/>
            <person name="Salanoubat M."/>
            <person name="Levy M."/>
            <person name="Boudet N."/>
            <person name="Castellano S."/>
            <person name="Anthouard V."/>
            <person name="Jubin C."/>
            <person name="Castelli V."/>
            <person name="Katinka M."/>
            <person name="Vacherie B."/>
            <person name="Biemont C."/>
            <person name="Skalli Z."/>
            <person name="Cattolico L."/>
            <person name="Poulain J."/>
            <person name="De Berardinis V."/>
            <person name="Cruaud C."/>
            <person name="Duprat S."/>
            <person name="Brottier P."/>
            <person name="Coutanceau J.-P."/>
            <person name="Gouzy J."/>
            <person name="Parra G."/>
            <person name="Lardier G."/>
            <person name="Chapple C."/>
            <person name="McKernan K.J."/>
            <person name="McEwan P."/>
            <person name="Bosak S."/>
            <person name="Kellis M."/>
            <person name="Volff J.-N."/>
            <person name="Guigo R."/>
            <person name="Zody M.C."/>
            <person name="Mesirov J."/>
            <person name="Lindblad-Toh K."/>
            <person name="Birren B."/>
            <person name="Nusbaum C."/>
            <person name="Kahn D."/>
            <person name="Robinson-Rechavi M."/>
            <person name="Laudet V."/>
            <person name="Schachter V."/>
            <person name="Quetier F."/>
            <person name="Saurin W."/>
            <person name="Scarpelli C."/>
            <person name="Wincker P."/>
            <person name="Lander E.S."/>
            <person name="Weissenbach J."/>
            <person name="Roest Crollius H."/>
        </authorList>
    </citation>
    <scope>NUCLEOTIDE SEQUENCE [LARGE SCALE GENOMIC DNA]</scope>
</reference>
<dbReference type="InterPro" id="IPR000569">
    <property type="entry name" value="HECT_dom"/>
</dbReference>
<dbReference type="GO" id="GO:0004842">
    <property type="term" value="F:ubiquitin-protein transferase activity"/>
    <property type="evidence" value="ECO:0007669"/>
    <property type="project" value="InterPro"/>
</dbReference>
<dbReference type="AlphaFoldDB" id="Q4T5E7"/>
<feature type="domain" description="HECT" evidence="4">
    <location>
        <begin position="1"/>
        <end position="34"/>
    </location>
</feature>
<gene>
    <name evidence="5" type="ORF">GSTENG00006845001</name>
</gene>
<dbReference type="Pfam" id="PF00632">
    <property type="entry name" value="HECT"/>
    <property type="match status" value="1"/>
</dbReference>
<reference evidence="5" key="2">
    <citation type="submission" date="2004-02" db="EMBL/GenBank/DDBJ databases">
        <authorList>
            <consortium name="Genoscope"/>
            <consortium name="Whitehead Institute Centre for Genome Research"/>
        </authorList>
    </citation>
    <scope>NUCLEOTIDE SEQUENCE</scope>
</reference>
<name>Q4T5E7_TETNG</name>
<dbReference type="SUPFAM" id="SSF56204">
    <property type="entry name" value="Hect, E3 ligase catalytic domain"/>
    <property type="match status" value="1"/>
</dbReference>
<accession>Q4T5E7</accession>
<evidence type="ECO:0000256" key="1">
    <source>
        <dbReference type="ARBA" id="ARBA00022679"/>
    </source>
</evidence>
<comment type="caution">
    <text evidence="3">Lacks conserved residue(s) required for the propagation of feature annotation.</text>
</comment>
<dbReference type="Gene3D" id="3.30.2410.10">
    <property type="entry name" value="Hect, E3 ligase catalytic domain"/>
    <property type="match status" value="1"/>
</dbReference>
<keyword evidence="1" id="KW-0808">Transferase</keyword>
<comment type="caution">
    <text evidence="5">The sequence shown here is derived from an EMBL/GenBank/DDBJ whole genome shotgun (WGS) entry which is preliminary data.</text>
</comment>
<evidence type="ECO:0000259" key="4">
    <source>
        <dbReference type="PROSITE" id="PS50237"/>
    </source>
</evidence>
<dbReference type="EMBL" id="CAAE01009294">
    <property type="protein sequence ID" value="CAF91885.1"/>
    <property type="molecule type" value="Genomic_DNA"/>
</dbReference>
<proteinExistence type="predicted"/>
<dbReference type="OrthoDB" id="423283at2759"/>
<dbReference type="PROSITE" id="PS50237">
    <property type="entry name" value="HECT"/>
    <property type="match status" value="1"/>
</dbReference>
<dbReference type="KEGG" id="tng:GSTEN00006845G001"/>
<keyword evidence="2 3" id="KW-0833">Ubl conjugation pathway</keyword>
<protein>
    <submittedName>
        <fullName evidence="5">(spotted green pufferfish) hypothetical protein</fullName>
    </submittedName>
</protein>
<evidence type="ECO:0000256" key="2">
    <source>
        <dbReference type="ARBA" id="ARBA00022786"/>
    </source>
</evidence>
<organism evidence="5">
    <name type="scientific">Tetraodon nigroviridis</name>
    <name type="common">Spotted green pufferfish</name>
    <name type="synonym">Chelonodon nigroviridis</name>
    <dbReference type="NCBI Taxonomy" id="99883"/>
    <lineage>
        <taxon>Eukaryota</taxon>
        <taxon>Metazoa</taxon>
        <taxon>Chordata</taxon>
        <taxon>Craniata</taxon>
        <taxon>Vertebrata</taxon>
        <taxon>Euteleostomi</taxon>
        <taxon>Actinopterygii</taxon>
        <taxon>Neopterygii</taxon>
        <taxon>Teleostei</taxon>
        <taxon>Neoteleostei</taxon>
        <taxon>Acanthomorphata</taxon>
        <taxon>Eupercaria</taxon>
        <taxon>Tetraodontiformes</taxon>
        <taxon>Tetradontoidea</taxon>
        <taxon>Tetraodontidae</taxon>
        <taxon>Tetraodon</taxon>
    </lineage>
</organism>
<sequence length="34" mass="3992">TSFNRIDIPPYEHYDKLYDKLLTAIEETCGFAVE</sequence>
<evidence type="ECO:0000256" key="3">
    <source>
        <dbReference type="PROSITE-ProRule" id="PRU00104"/>
    </source>
</evidence>
<feature type="non-terminal residue" evidence="5">
    <location>
        <position position="1"/>
    </location>
</feature>
<evidence type="ECO:0000313" key="5">
    <source>
        <dbReference type="EMBL" id="CAF91885.1"/>
    </source>
</evidence>